<dbReference type="AlphaFoldDB" id="B0DRL5"/>
<dbReference type="Proteomes" id="UP000001194">
    <property type="component" value="Unassembled WGS sequence"/>
</dbReference>
<accession>B0DRL5</accession>
<reference evidence="1 2" key="1">
    <citation type="journal article" date="2008" name="Nature">
        <title>The genome of Laccaria bicolor provides insights into mycorrhizal symbiosis.</title>
        <authorList>
            <person name="Martin F."/>
            <person name="Aerts A."/>
            <person name="Ahren D."/>
            <person name="Brun A."/>
            <person name="Danchin E.G.J."/>
            <person name="Duchaussoy F."/>
            <person name="Gibon J."/>
            <person name="Kohler A."/>
            <person name="Lindquist E."/>
            <person name="Pereda V."/>
            <person name="Salamov A."/>
            <person name="Shapiro H.J."/>
            <person name="Wuyts J."/>
            <person name="Blaudez D."/>
            <person name="Buee M."/>
            <person name="Brokstein P."/>
            <person name="Canbaeck B."/>
            <person name="Cohen D."/>
            <person name="Courty P.E."/>
            <person name="Coutinho P.M."/>
            <person name="Delaruelle C."/>
            <person name="Detter J.C."/>
            <person name="Deveau A."/>
            <person name="DiFazio S."/>
            <person name="Duplessis S."/>
            <person name="Fraissinet-Tachet L."/>
            <person name="Lucic E."/>
            <person name="Frey-Klett P."/>
            <person name="Fourrey C."/>
            <person name="Feussner I."/>
            <person name="Gay G."/>
            <person name="Grimwood J."/>
            <person name="Hoegger P.J."/>
            <person name="Jain P."/>
            <person name="Kilaru S."/>
            <person name="Labbe J."/>
            <person name="Lin Y.C."/>
            <person name="Legue V."/>
            <person name="Le Tacon F."/>
            <person name="Marmeisse R."/>
            <person name="Melayah D."/>
            <person name="Montanini B."/>
            <person name="Muratet M."/>
            <person name="Nehls U."/>
            <person name="Niculita-Hirzel H."/>
            <person name="Oudot-Le Secq M.P."/>
            <person name="Peter M."/>
            <person name="Quesneville H."/>
            <person name="Rajashekar B."/>
            <person name="Reich M."/>
            <person name="Rouhier N."/>
            <person name="Schmutz J."/>
            <person name="Yin T."/>
            <person name="Chalot M."/>
            <person name="Henrissat B."/>
            <person name="Kuees U."/>
            <person name="Lucas S."/>
            <person name="Van de Peer Y."/>
            <person name="Podila G.K."/>
            <person name="Polle A."/>
            <person name="Pukkila P.J."/>
            <person name="Richardson P.M."/>
            <person name="Rouze P."/>
            <person name="Sanders I.R."/>
            <person name="Stajich J.E."/>
            <person name="Tunlid A."/>
            <person name="Tuskan G."/>
            <person name="Grigoriev I.V."/>
        </authorList>
    </citation>
    <scope>NUCLEOTIDE SEQUENCE [LARGE SCALE GENOMIC DNA]</scope>
    <source>
        <strain evidence="2">S238N-H82 / ATCC MYA-4686</strain>
    </source>
</reference>
<evidence type="ECO:0000313" key="1">
    <source>
        <dbReference type="EMBL" id="EDR02805.1"/>
    </source>
</evidence>
<dbReference type="InParanoid" id="B0DRL5"/>
<keyword evidence="2" id="KW-1185">Reference proteome</keyword>
<dbReference type="HOGENOM" id="CLU_3069095_0_0_1"/>
<evidence type="ECO:0000313" key="2">
    <source>
        <dbReference type="Proteomes" id="UP000001194"/>
    </source>
</evidence>
<dbReference type="RefSeq" id="XP_001886515.1">
    <property type="nucleotide sequence ID" value="XM_001886480.1"/>
</dbReference>
<sequence length="53" mass="6059">MPMFLIGRAATKLCPRLTCRRLRLSLKGLLCFQLSSPPPHLYVRNVETIFGRS</sequence>
<proteinExistence type="predicted"/>
<gene>
    <name evidence="1" type="ORF">LACBIDRAFT_308083</name>
</gene>
<dbReference type="KEGG" id="lbc:LACBIDRAFT_308083"/>
<organism evidence="2">
    <name type="scientific">Laccaria bicolor (strain S238N-H82 / ATCC MYA-4686)</name>
    <name type="common">Bicoloured deceiver</name>
    <name type="synonym">Laccaria laccata var. bicolor</name>
    <dbReference type="NCBI Taxonomy" id="486041"/>
    <lineage>
        <taxon>Eukaryota</taxon>
        <taxon>Fungi</taxon>
        <taxon>Dikarya</taxon>
        <taxon>Basidiomycota</taxon>
        <taxon>Agaricomycotina</taxon>
        <taxon>Agaricomycetes</taxon>
        <taxon>Agaricomycetidae</taxon>
        <taxon>Agaricales</taxon>
        <taxon>Agaricineae</taxon>
        <taxon>Hydnangiaceae</taxon>
        <taxon>Laccaria</taxon>
    </lineage>
</organism>
<dbReference type="GeneID" id="6082250"/>
<name>B0DRL5_LACBS</name>
<protein>
    <submittedName>
        <fullName evidence="1">Predicted protein</fullName>
    </submittedName>
</protein>
<dbReference type="EMBL" id="DS547128">
    <property type="protein sequence ID" value="EDR02805.1"/>
    <property type="molecule type" value="Genomic_DNA"/>
</dbReference>